<dbReference type="GO" id="GO:0005737">
    <property type="term" value="C:cytoplasm"/>
    <property type="evidence" value="ECO:0007669"/>
    <property type="project" value="TreeGrafter"/>
</dbReference>
<dbReference type="Proteomes" id="UP000694255">
    <property type="component" value="Unassembled WGS sequence"/>
</dbReference>
<comment type="subcellular location">
    <subcellularLocation>
        <location evidence="1">Nucleus</location>
    </subcellularLocation>
</comment>
<feature type="region of interest" description="Disordered" evidence="7">
    <location>
        <begin position="918"/>
        <end position="968"/>
    </location>
</feature>
<keyword evidence="6" id="KW-0440">LIM domain</keyword>
<dbReference type="PROSITE" id="PS50238">
    <property type="entry name" value="RHOGAP"/>
    <property type="match status" value="1"/>
</dbReference>
<evidence type="ECO:0000313" key="11">
    <source>
        <dbReference type="Proteomes" id="UP000694255"/>
    </source>
</evidence>
<dbReference type="PANTHER" id="PTHR24215">
    <property type="entry name" value="RHO-GTPASE-ACTIVATING PROTEIN LRG1"/>
    <property type="match status" value="1"/>
</dbReference>
<evidence type="ECO:0000256" key="6">
    <source>
        <dbReference type="PROSITE-ProRule" id="PRU00125"/>
    </source>
</evidence>
<dbReference type="SMART" id="SM00132">
    <property type="entry name" value="LIM"/>
    <property type="match status" value="3"/>
</dbReference>
<feature type="region of interest" description="Disordered" evidence="7">
    <location>
        <begin position="571"/>
        <end position="601"/>
    </location>
</feature>
<keyword evidence="2 6" id="KW-0479">Metal-binding</keyword>
<keyword evidence="4 6" id="KW-0862">Zinc</keyword>
<dbReference type="GeneID" id="73470091"/>
<keyword evidence="11" id="KW-1185">Reference proteome</keyword>
<sequence>MDPVFKDHNIIAIPEKIKSSSANNPQQQQPQQQQTTVISPSIININSNDPRGSMIAVASNNRDSTIFTPTSVTEEFPKQIQPNILSHNRSRSHSQSINSSRQLFQPIHHTGSYHSQYQPTNTQYNEPPIGSKHPMTAPQPAGYRYSQQLSNLQDAALRSRQPNWTTLIPPLPPNEQHQKEPSPDKDEFNFASRPATTPNTPNFPTRSPLRDKQSHSESSMLSPSHRHSIAISPTAPKSQSHDSNPPPLQQPRFDRDMTRELTKFSPPFTSPNNLAVSGSRRKSKKSCHKCGQEITGQFVRALQNAYHVNCFTCHECGKQCSSKFFPYEMTVNGEVQQVPLCEYDYFKKLDLICHNCNSALRGPYITALGNKYHLEHFKCSVCQRVFESDESYYEHEGQIYCHYHYSVSYASHCEGCNSSIVKQFVELFRGGRNQHWHPECYMVHKFWNVCITADSVGLQNLHGIADDDLLNLQLIKIQESKEELDHKLLLSIEQSIERVVMRCWLTLSGYEETTASCISDMLLNACTGNKFNGLVVTGKLILNVEVLFKALDFVFEMCQNSTALLQEKIQPIQRSSSQPQPPHDGSDDGDSSSSNPEEEYFQQLKKEPRNITGKIMSYLAVLRKSDHLAKSGSLSAELLSVITGCAHYLKLLIRIGLHNALKLNRLYGNTTAIDKFLLLTAETESISSLSDERQQLPLINSRLTIPAYSTDACMSCSKSIERSCFKQGNNRWHVKCVICSSCGRGIGPNEARVTKVDRGSNDRIICQDCPDGNNTVVGFEIISDLSQLVFLLKIALARSRSVMKVDFTNPPADFGISKDKGISRVLTTGGSTPSREQLTASTATATSYSQTLDDVTTLRRKRQSQKLFTSVKKSARKSVILEVPEGTKASQDEIRRPNVTEDHIAEELADLSFEQIPSSASATAAQPNRVGSTTSQLSYASQRSEHLNVKPLIRDEPQRQQSNIHLDRTSDMLKNEKSLTLDDIPRIVAAEQARDQRPNAFKHHNTLYQRQSTQIRMKPGTRSPSNLTPSGVLDNILSSGRSVDESQSFKKTKYYSELSKEEHFILRHIAVEALVHVNSNNNIGGCSKDDLIGFIQKKKQSTFWDKFKFSSDVKKDKVMAVFGVDLFSLTRKYGIDSDLGVGPSKVRIPIVIDDVINALRQKDMSVEGIFRLNGNIKKLRELTEEINKNPLKSPDFSNQSAVQLAALMKKWLRELPNPLLTYNLYDIWISSQRERNPALRKRILQLAYCMLPRSHRNLVEVLLYFFSWVASFSEIDEETGSKMDIHNLATVVAPNVLISKQNSQSNDNMMATQQPGDNYFLAIEVVNQLIETHEELSIIPHDLWNFYETCGFPNKLEKELSSKEISNIIEKYLKEDPNYFDDFDVKNPEGIANLEVRSNTILKTGYQGSGALNGETQQAG</sequence>
<dbReference type="OrthoDB" id="20689at2759"/>
<accession>A0A8J5QJD5</accession>
<feature type="compositionally biased region" description="Low complexity" evidence="7">
    <location>
        <begin position="25"/>
        <end position="38"/>
    </location>
</feature>
<dbReference type="InterPro" id="IPR000198">
    <property type="entry name" value="RhoGAP_dom"/>
</dbReference>
<dbReference type="GO" id="GO:0030036">
    <property type="term" value="P:actin cytoskeleton organization"/>
    <property type="evidence" value="ECO:0007669"/>
    <property type="project" value="TreeGrafter"/>
</dbReference>
<organism evidence="10 11">
    <name type="scientific">[Candida] subhashii</name>
    <dbReference type="NCBI Taxonomy" id="561895"/>
    <lineage>
        <taxon>Eukaryota</taxon>
        <taxon>Fungi</taxon>
        <taxon>Dikarya</taxon>
        <taxon>Ascomycota</taxon>
        <taxon>Saccharomycotina</taxon>
        <taxon>Pichiomycetes</taxon>
        <taxon>Debaryomycetaceae</taxon>
        <taxon>Spathaspora</taxon>
    </lineage>
</organism>
<evidence type="ECO:0000256" key="4">
    <source>
        <dbReference type="ARBA" id="ARBA00022833"/>
    </source>
</evidence>
<feature type="domain" description="LIM zinc-binding" evidence="8">
    <location>
        <begin position="711"/>
        <end position="776"/>
    </location>
</feature>
<feature type="region of interest" description="Disordered" evidence="7">
    <location>
        <begin position="163"/>
        <end position="253"/>
    </location>
</feature>
<feature type="domain" description="LIM zinc-binding" evidence="8">
    <location>
        <begin position="285"/>
        <end position="348"/>
    </location>
</feature>
<reference evidence="10 11" key="1">
    <citation type="journal article" date="2021" name="DNA Res.">
        <title>Genome analysis of Candida subhashii reveals its hybrid nature and dual mitochondrial genome conformations.</title>
        <authorList>
            <person name="Mixao V."/>
            <person name="Hegedusova E."/>
            <person name="Saus E."/>
            <person name="Pryszcz L.P."/>
            <person name="Cillingova A."/>
            <person name="Nosek J."/>
            <person name="Gabaldon T."/>
        </authorList>
    </citation>
    <scope>NUCLEOTIDE SEQUENCE [LARGE SCALE GENOMIC DNA]</scope>
    <source>
        <strain evidence="10 11">CBS 10753</strain>
    </source>
</reference>
<dbReference type="GO" id="GO:0046872">
    <property type="term" value="F:metal ion binding"/>
    <property type="evidence" value="ECO:0007669"/>
    <property type="project" value="UniProtKB-KW"/>
</dbReference>
<evidence type="ECO:0000259" key="8">
    <source>
        <dbReference type="PROSITE" id="PS50023"/>
    </source>
</evidence>
<dbReference type="PROSITE" id="PS00478">
    <property type="entry name" value="LIM_DOMAIN_1"/>
    <property type="match status" value="2"/>
</dbReference>
<evidence type="ECO:0000256" key="2">
    <source>
        <dbReference type="ARBA" id="ARBA00022723"/>
    </source>
</evidence>
<evidence type="ECO:0000256" key="3">
    <source>
        <dbReference type="ARBA" id="ARBA00022737"/>
    </source>
</evidence>
<gene>
    <name evidence="10" type="ORF">J8A68_003290</name>
</gene>
<feature type="compositionally biased region" description="Polar residues" evidence="7">
    <location>
        <begin position="112"/>
        <end position="125"/>
    </location>
</feature>
<comment type="caution">
    <text evidence="10">The sequence shown here is derived from an EMBL/GenBank/DDBJ whole genome shotgun (WGS) entry which is preliminary data.</text>
</comment>
<evidence type="ECO:0000259" key="9">
    <source>
        <dbReference type="PROSITE" id="PS50238"/>
    </source>
</evidence>
<dbReference type="EMBL" id="JAGSYN010000143">
    <property type="protein sequence ID" value="KAG7663208.1"/>
    <property type="molecule type" value="Genomic_DNA"/>
</dbReference>
<dbReference type="PROSITE" id="PS50023">
    <property type="entry name" value="LIM_DOMAIN_2"/>
    <property type="match status" value="3"/>
</dbReference>
<dbReference type="PANTHER" id="PTHR24215:SF10">
    <property type="entry name" value="RHO-GTPASE-ACTIVATING PROTEIN LRG1"/>
    <property type="match status" value="1"/>
</dbReference>
<evidence type="ECO:0000256" key="5">
    <source>
        <dbReference type="ARBA" id="ARBA00023242"/>
    </source>
</evidence>
<keyword evidence="3" id="KW-0677">Repeat</keyword>
<evidence type="ECO:0000313" key="10">
    <source>
        <dbReference type="EMBL" id="KAG7663208.1"/>
    </source>
</evidence>
<feature type="domain" description="LIM zinc-binding" evidence="8">
    <location>
        <begin position="351"/>
        <end position="411"/>
    </location>
</feature>
<evidence type="ECO:0000256" key="7">
    <source>
        <dbReference type="SAM" id="MobiDB-lite"/>
    </source>
</evidence>
<dbReference type="CDD" id="cd09392">
    <property type="entry name" value="LIM2_Lrg1p_like"/>
    <property type="match status" value="1"/>
</dbReference>
<dbReference type="RefSeq" id="XP_049263440.1">
    <property type="nucleotide sequence ID" value="XM_049407130.1"/>
</dbReference>
<evidence type="ECO:0000256" key="1">
    <source>
        <dbReference type="ARBA" id="ARBA00004123"/>
    </source>
</evidence>
<feature type="compositionally biased region" description="Polar residues" evidence="7">
    <location>
        <begin position="918"/>
        <end position="942"/>
    </location>
</feature>
<feature type="domain" description="Rho-GAP" evidence="9">
    <location>
        <begin position="1124"/>
        <end position="1337"/>
    </location>
</feature>
<dbReference type="CDD" id="cd09391">
    <property type="entry name" value="LIM1_Lrg1p_like"/>
    <property type="match status" value="1"/>
</dbReference>
<dbReference type="GO" id="GO:0005634">
    <property type="term" value="C:nucleus"/>
    <property type="evidence" value="ECO:0007669"/>
    <property type="project" value="UniProtKB-SubCell"/>
</dbReference>
<feature type="compositionally biased region" description="Basic and acidic residues" evidence="7">
    <location>
        <begin position="176"/>
        <end position="188"/>
    </location>
</feature>
<name>A0A8J5QJD5_9ASCO</name>
<dbReference type="InterPro" id="IPR001781">
    <property type="entry name" value="Znf_LIM"/>
</dbReference>
<protein>
    <submittedName>
        <fullName evidence="10">Rga1</fullName>
    </submittedName>
</protein>
<dbReference type="GO" id="GO:0030695">
    <property type="term" value="F:GTPase regulator activity"/>
    <property type="evidence" value="ECO:0007669"/>
    <property type="project" value="UniProtKB-ARBA"/>
</dbReference>
<keyword evidence="5" id="KW-0539">Nucleus</keyword>
<feature type="compositionally biased region" description="Basic and acidic residues" evidence="7">
    <location>
        <begin position="943"/>
        <end position="958"/>
    </location>
</feature>
<proteinExistence type="predicted"/>
<feature type="compositionally biased region" description="Low complexity" evidence="7">
    <location>
        <begin position="194"/>
        <end position="205"/>
    </location>
</feature>
<dbReference type="Pfam" id="PF00620">
    <property type="entry name" value="RhoGAP"/>
    <property type="match status" value="1"/>
</dbReference>
<dbReference type="SMART" id="SM00324">
    <property type="entry name" value="RhoGAP"/>
    <property type="match status" value="1"/>
</dbReference>
<feature type="region of interest" description="Disordered" evidence="7">
    <location>
        <begin position="111"/>
        <end position="142"/>
    </location>
</feature>
<dbReference type="Pfam" id="PF00412">
    <property type="entry name" value="LIM"/>
    <property type="match status" value="3"/>
</dbReference>
<feature type="region of interest" description="Disordered" evidence="7">
    <location>
        <begin position="15"/>
        <end position="38"/>
    </location>
</feature>
<dbReference type="GO" id="GO:0007165">
    <property type="term" value="P:signal transduction"/>
    <property type="evidence" value="ECO:0007669"/>
    <property type="project" value="InterPro"/>
</dbReference>